<keyword evidence="1" id="KW-0732">Signal</keyword>
<evidence type="ECO:0000256" key="1">
    <source>
        <dbReference type="SAM" id="SignalP"/>
    </source>
</evidence>
<keyword evidence="4" id="KW-1185">Reference proteome</keyword>
<dbReference type="Pfam" id="PF00578">
    <property type="entry name" value="AhpC-TSA"/>
    <property type="match status" value="1"/>
</dbReference>
<dbReference type="Gene3D" id="3.40.30.10">
    <property type="entry name" value="Glutaredoxin"/>
    <property type="match status" value="1"/>
</dbReference>
<dbReference type="PANTHER" id="PTHR42852">
    <property type="entry name" value="THIOL:DISULFIDE INTERCHANGE PROTEIN DSBE"/>
    <property type="match status" value="1"/>
</dbReference>
<feature type="chain" id="PRO_5022144493" evidence="1">
    <location>
        <begin position="22"/>
        <end position="363"/>
    </location>
</feature>
<feature type="domain" description="Thioredoxin" evidence="2">
    <location>
        <begin position="211"/>
        <end position="362"/>
    </location>
</feature>
<accession>A0A518E3J4</accession>
<gene>
    <name evidence="3" type="primary">ykuV</name>
    <name evidence="3" type="ORF">Pla8534_65310</name>
</gene>
<dbReference type="OrthoDB" id="9799230at2"/>
<dbReference type="GO" id="GO:0016209">
    <property type="term" value="F:antioxidant activity"/>
    <property type="evidence" value="ECO:0007669"/>
    <property type="project" value="InterPro"/>
</dbReference>
<dbReference type="InterPro" id="IPR013766">
    <property type="entry name" value="Thioredoxin_domain"/>
</dbReference>
<dbReference type="RefSeq" id="WP_145058094.1">
    <property type="nucleotide sequence ID" value="NZ_CP036433.1"/>
</dbReference>
<evidence type="ECO:0000313" key="4">
    <source>
        <dbReference type="Proteomes" id="UP000317648"/>
    </source>
</evidence>
<keyword evidence="3" id="KW-0560">Oxidoreductase</keyword>
<feature type="signal peptide" evidence="1">
    <location>
        <begin position="1"/>
        <end position="21"/>
    </location>
</feature>
<dbReference type="KEGG" id="lcre:Pla8534_65310"/>
<dbReference type="AlphaFoldDB" id="A0A518E3J4"/>
<organism evidence="3 4">
    <name type="scientific">Lignipirellula cremea</name>
    <dbReference type="NCBI Taxonomy" id="2528010"/>
    <lineage>
        <taxon>Bacteria</taxon>
        <taxon>Pseudomonadati</taxon>
        <taxon>Planctomycetota</taxon>
        <taxon>Planctomycetia</taxon>
        <taxon>Pirellulales</taxon>
        <taxon>Pirellulaceae</taxon>
        <taxon>Lignipirellula</taxon>
    </lineage>
</organism>
<proteinExistence type="predicted"/>
<dbReference type="Proteomes" id="UP000317648">
    <property type="component" value="Chromosome"/>
</dbReference>
<evidence type="ECO:0000313" key="3">
    <source>
        <dbReference type="EMBL" id="QDU98659.1"/>
    </source>
</evidence>
<dbReference type="GO" id="GO:0016491">
    <property type="term" value="F:oxidoreductase activity"/>
    <property type="evidence" value="ECO:0007669"/>
    <property type="project" value="UniProtKB-KW"/>
</dbReference>
<protein>
    <submittedName>
        <fullName evidence="3">Thiol-disulfide oxidoreductase YkuV</fullName>
        <ecNumber evidence="3">1.8.-.-</ecNumber>
    </submittedName>
</protein>
<dbReference type="InterPro" id="IPR000866">
    <property type="entry name" value="AhpC/TSA"/>
</dbReference>
<sequence length="363" mass="41334" precursor="true">MSLRILLVVGLLSLISQPSPAMERGAVSAAYAGLVPQTLLSLAHTPEVWQELQLTPRQTASLEQLFAQIDGPWFRSRLLPPDKQRPIIEAAEQQLHDWLQQNATEPQRRRLAQLELRAQNLRCLLRDDVARQLKLQPAGQEQLAELARTTDAAQQKHHAAKMRGEAVEDLEAAAQKAVKEEQASLAQITTPAQRQQLGQLLGESFNTTQLARIYPMAPEFVPVDQWINSEPLILEQLRGKVVLVHFYAFQCHNCHANFEIYKRWHQELKNKGVVVVGIQTPETARERDPAAVRAAASERELLFPILHDQKSENWQAWGNTMWPTVYVVDKRGYIRQWWQGELNWKGATGDKTIETVVDRLLQE</sequence>
<dbReference type="EC" id="1.8.-.-" evidence="3"/>
<dbReference type="InterPro" id="IPR036249">
    <property type="entry name" value="Thioredoxin-like_sf"/>
</dbReference>
<dbReference type="InterPro" id="IPR050553">
    <property type="entry name" value="Thioredoxin_ResA/DsbE_sf"/>
</dbReference>
<dbReference type="SUPFAM" id="SSF52833">
    <property type="entry name" value="Thioredoxin-like"/>
    <property type="match status" value="1"/>
</dbReference>
<dbReference type="PANTHER" id="PTHR42852:SF13">
    <property type="entry name" value="PROTEIN DIPZ"/>
    <property type="match status" value="1"/>
</dbReference>
<reference evidence="3 4" key="1">
    <citation type="submission" date="2019-02" db="EMBL/GenBank/DDBJ databases">
        <title>Deep-cultivation of Planctomycetes and their phenomic and genomic characterization uncovers novel biology.</title>
        <authorList>
            <person name="Wiegand S."/>
            <person name="Jogler M."/>
            <person name="Boedeker C."/>
            <person name="Pinto D."/>
            <person name="Vollmers J."/>
            <person name="Rivas-Marin E."/>
            <person name="Kohn T."/>
            <person name="Peeters S.H."/>
            <person name="Heuer A."/>
            <person name="Rast P."/>
            <person name="Oberbeckmann S."/>
            <person name="Bunk B."/>
            <person name="Jeske O."/>
            <person name="Meyerdierks A."/>
            <person name="Storesund J.E."/>
            <person name="Kallscheuer N."/>
            <person name="Luecker S."/>
            <person name="Lage O.M."/>
            <person name="Pohl T."/>
            <person name="Merkel B.J."/>
            <person name="Hornburger P."/>
            <person name="Mueller R.-W."/>
            <person name="Bruemmer F."/>
            <person name="Labrenz M."/>
            <person name="Spormann A.M."/>
            <person name="Op den Camp H."/>
            <person name="Overmann J."/>
            <person name="Amann R."/>
            <person name="Jetten M.S.M."/>
            <person name="Mascher T."/>
            <person name="Medema M.H."/>
            <person name="Devos D.P."/>
            <person name="Kaster A.-K."/>
            <person name="Ovreas L."/>
            <person name="Rohde M."/>
            <person name="Galperin M.Y."/>
            <person name="Jogler C."/>
        </authorList>
    </citation>
    <scope>NUCLEOTIDE SEQUENCE [LARGE SCALE GENOMIC DNA]</scope>
    <source>
        <strain evidence="3 4">Pla85_3_4</strain>
    </source>
</reference>
<evidence type="ECO:0000259" key="2">
    <source>
        <dbReference type="PROSITE" id="PS51352"/>
    </source>
</evidence>
<dbReference type="EMBL" id="CP036433">
    <property type="protein sequence ID" value="QDU98659.1"/>
    <property type="molecule type" value="Genomic_DNA"/>
</dbReference>
<name>A0A518E3J4_9BACT</name>
<dbReference type="PROSITE" id="PS51352">
    <property type="entry name" value="THIOREDOXIN_2"/>
    <property type="match status" value="1"/>
</dbReference>